<dbReference type="PROSITE" id="PS50184">
    <property type="entry name" value="VWFC_2"/>
    <property type="match status" value="1"/>
</dbReference>
<dbReference type="PROSITE" id="PS01187">
    <property type="entry name" value="EGF_CA"/>
    <property type="match status" value="1"/>
</dbReference>
<dbReference type="SMART" id="SM00181">
    <property type="entry name" value="EGF"/>
    <property type="match status" value="2"/>
</dbReference>
<dbReference type="GO" id="GO:0008201">
    <property type="term" value="F:heparin binding"/>
    <property type="evidence" value="ECO:0007669"/>
    <property type="project" value="TreeGrafter"/>
</dbReference>
<keyword evidence="2 6" id="KW-0732">Signal</keyword>
<evidence type="ECO:0000256" key="5">
    <source>
        <dbReference type="PROSITE-ProRule" id="PRU00076"/>
    </source>
</evidence>
<comment type="caution">
    <text evidence="9">The sequence shown here is derived from an EMBL/GenBank/DDBJ whole genome shotgun (WGS) entry which is preliminary data.</text>
</comment>
<keyword evidence="10" id="KW-1185">Reference proteome</keyword>
<dbReference type="SMART" id="SM00179">
    <property type="entry name" value="EGF_CA"/>
    <property type="match status" value="2"/>
</dbReference>
<dbReference type="InterPro" id="IPR000742">
    <property type="entry name" value="EGF"/>
</dbReference>
<name>A0A8S9ZJ85_9BILA</name>
<dbReference type="PANTHER" id="PTHR24042:SF5">
    <property type="entry name" value="EGF-LIKE CALCIUM-BINDING DOMAIN-CONTAINING PROTEIN"/>
    <property type="match status" value="1"/>
</dbReference>
<dbReference type="InterPro" id="IPR001881">
    <property type="entry name" value="EGF-like_Ca-bd_dom"/>
</dbReference>
<dbReference type="Pfam" id="PF23334">
    <property type="entry name" value="VWC2L_2nd"/>
    <property type="match status" value="1"/>
</dbReference>
<dbReference type="SUPFAM" id="SSF57603">
    <property type="entry name" value="FnI-like domain"/>
    <property type="match status" value="2"/>
</dbReference>
<dbReference type="GO" id="GO:0005509">
    <property type="term" value="F:calcium ion binding"/>
    <property type="evidence" value="ECO:0007669"/>
    <property type="project" value="InterPro"/>
</dbReference>
<dbReference type="PROSITE" id="PS00010">
    <property type="entry name" value="ASX_HYDROXYL"/>
    <property type="match status" value="1"/>
</dbReference>
<feature type="chain" id="PRO_5035948248" evidence="6">
    <location>
        <begin position="25"/>
        <end position="427"/>
    </location>
</feature>
<evidence type="ECO:0000256" key="4">
    <source>
        <dbReference type="ARBA" id="ARBA00023180"/>
    </source>
</evidence>
<evidence type="ECO:0000256" key="3">
    <source>
        <dbReference type="ARBA" id="ARBA00023157"/>
    </source>
</evidence>
<dbReference type="Pfam" id="PF00093">
    <property type="entry name" value="VWC"/>
    <property type="match status" value="1"/>
</dbReference>
<dbReference type="InterPro" id="IPR024731">
    <property type="entry name" value="NELL2-like_EGF"/>
</dbReference>
<dbReference type="PROSITE" id="PS50026">
    <property type="entry name" value="EGF_3"/>
    <property type="match status" value="1"/>
</dbReference>
<dbReference type="EMBL" id="JABEBT010000076">
    <property type="protein sequence ID" value="KAF7633483.1"/>
    <property type="molecule type" value="Genomic_DNA"/>
</dbReference>
<dbReference type="Gene3D" id="6.20.200.20">
    <property type="match status" value="2"/>
</dbReference>
<organism evidence="9 10">
    <name type="scientific">Meloidogyne graminicola</name>
    <dbReference type="NCBI Taxonomy" id="189291"/>
    <lineage>
        <taxon>Eukaryota</taxon>
        <taxon>Metazoa</taxon>
        <taxon>Ecdysozoa</taxon>
        <taxon>Nematoda</taxon>
        <taxon>Chromadorea</taxon>
        <taxon>Rhabditida</taxon>
        <taxon>Tylenchina</taxon>
        <taxon>Tylenchomorpha</taxon>
        <taxon>Tylenchoidea</taxon>
        <taxon>Meloidogynidae</taxon>
        <taxon>Meloidogyninae</taxon>
        <taxon>Meloidogyne</taxon>
    </lineage>
</organism>
<dbReference type="PANTHER" id="PTHR24042">
    <property type="entry name" value="NEL HOMOLOG"/>
    <property type="match status" value="1"/>
</dbReference>
<dbReference type="Gene3D" id="2.10.25.10">
    <property type="entry name" value="Laminin"/>
    <property type="match status" value="2"/>
</dbReference>
<keyword evidence="4" id="KW-0325">Glycoprotein</keyword>
<feature type="signal peptide" evidence="6">
    <location>
        <begin position="1"/>
        <end position="24"/>
    </location>
</feature>
<reference evidence="9" key="1">
    <citation type="journal article" date="2020" name="Ecol. Evol.">
        <title>Genome structure and content of the rice root-knot nematode (Meloidogyne graminicola).</title>
        <authorList>
            <person name="Phan N.T."/>
            <person name="Danchin E.G.J."/>
            <person name="Klopp C."/>
            <person name="Perfus-Barbeoch L."/>
            <person name="Kozlowski D.K."/>
            <person name="Koutsovoulos G.D."/>
            <person name="Lopez-Roques C."/>
            <person name="Bouchez O."/>
            <person name="Zahm M."/>
            <person name="Besnard G."/>
            <person name="Bellafiore S."/>
        </authorList>
    </citation>
    <scope>NUCLEOTIDE SEQUENCE</scope>
    <source>
        <strain evidence="9">VN-18</strain>
    </source>
</reference>
<dbReference type="CDD" id="cd00054">
    <property type="entry name" value="EGF_CA"/>
    <property type="match status" value="1"/>
</dbReference>
<evidence type="ECO:0000259" key="8">
    <source>
        <dbReference type="PROSITE" id="PS50184"/>
    </source>
</evidence>
<accession>A0A8S9ZJ85</accession>
<keyword evidence="3" id="KW-1015">Disulfide bond</keyword>
<dbReference type="SUPFAM" id="SSF57196">
    <property type="entry name" value="EGF/Laminin"/>
    <property type="match status" value="1"/>
</dbReference>
<proteinExistence type="predicted"/>
<dbReference type="GO" id="GO:0005615">
    <property type="term" value="C:extracellular space"/>
    <property type="evidence" value="ECO:0007669"/>
    <property type="project" value="TreeGrafter"/>
</dbReference>
<evidence type="ECO:0000256" key="6">
    <source>
        <dbReference type="SAM" id="SignalP"/>
    </source>
</evidence>
<evidence type="ECO:0000313" key="10">
    <source>
        <dbReference type="Proteomes" id="UP000605970"/>
    </source>
</evidence>
<dbReference type="InterPro" id="IPR000152">
    <property type="entry name" value="EGF-type_Asp/Asn_hydroxyl_site"/>
</dbReference>
<evidence type="ECO:0000256" key="2">
    <source>
        <dbReference type="ARBA" id="ARBA00022729"/>
    </source>
</evidence>
<keyword evidence="1 5" id="KW-0245">EGF-like domain</keyword>
<feature type="domain" description="VWFC" evidence="8">
    <location>
        <begin position="268"/>
        <end position="328"/>
    </location>
</feature>
<feature type="domain" description="EGF-like" evidence="7">
    <location>
        <begin position="329"/>
        <end position="366"/>
    </location>
</feature>
<sequence length="427" mass="49139">MFSHYFRLLLILFHLLIFLISSLLEQNFSLDERKSELLANLFIKRNLSLKFEFIQKDETEYFYIYKRNAIIIEFMVDGNERVKRLEIGCSSLKDYFNFHNLFENLNDQLSYILQAKKLITKIGGKYNEEEQFPIFLLREFSADIAMPIENLCLKLRMLSERGDVTKEIEHDLMNNKKQLTQDFNIQLARFEKRINRLEKYQRGCPVSDSNGRTTVIPSGSRIQNHTECSECQCDYEGNLYCKPIGCPALNCKHPIKTVHGQCCPSCGKRCLFNGHFYDNGEHFSPKTCTYCFCSDGRVECSFKFPMHCPQLDCPNQETLPGECCPVCVNVDHCLNNTLCSLNAICKSGKYSSTCQCKEGFFGDGHECYDIDECLINYNEHNQIRDGCGLGTFCINLPGSFICKCLPGFTKILDDKTDNGRKSCIDSI</sequence>
<dbReference type="InterPro" id="IPR051586">
    <property type="entry name" value="PKC-binding_NELL"/>
</dbReference>
<dbReference type="Pfam" id="PF12947">
    <property type="entry name" value="EGF_3"/>
    <property type="match status" value="1"/>
</dbReference>
<gene>
    <name evidence="9" type="ORF">Mgra_00007172</name>
</gene>
<evidence type="ECO:0000256" key="1">
    <source>
        <dbReference type="ARBA" id="ARBA00022536"/>
    </source>
</evidence>
<dbReference type="InterPro" id="IPR018097">
    <property type="entry name" value="EGF_Ca-bd_CS"/>
</dbReference>
<dbReference type="SMART" id="SM00214">
    <property type="entry name" value="VWC"/>
    <property type="match status" value="2"/>
</dbReference>
<evidence type="ECO:0000259" key="7">
    <source>
        <dbReference type="PROSITE" id="PS50026"/>
    </source>
</evidence>
<evidence type="ECO:0000313" key="9">
    <source>
        <dbReference type="EMBL" id="KAF7633483.1"/>
    </source>
</evidence>
<dbReference type="OrthoDB" id="4062651at2759"/>
<protein>
    <submittedName>
        <fullName evidence="9">VWFC domain-containing protein</fullName>
    </submittedName>
</protein>
<dbReference type="InterPro" id="IPR001007">
    <property type="entry name" value="VWF_dom"/>
</dbReference>
<comment type="caution">
    <text evidence="5">Lacks conserved residue(s) required for the propagation of feature annotation.</text>
</comment>
<dbReference type="Proteomes" id="UP000605970">
    <property type="component" value="Unassembled WGS sequence"/>
</dbReference>
<dbReference type="AlphaFoldDB" id="A0A8S9ZJ85"/>